<accession>A0A8H7AUS5</accession>
<evidence type="ECO:0000313" key="3">
    <source>
        <dbReference type="EMBL" id="KAF7513322.1"/>
    </source>
</evidence>
<sequence>MNPPLFRWSSFVCRSCWQETQRSPLRTVSLSTRVFAKERNLSSLTSAPFDGKKRGKWLLQGRSQTTDSQVALPPPGPTATGAVETKAKSLPEPDLSDPAKALDQLIADSKRIRSSTTVPDNLDVLELLETSRQLAELLIYGEPEEPERSAAERKATVTSTSSILGLEESARQGAKAPLQMSISFRQKASATVAKNLYNILRDPKIYISLPMLQVYVHIQVLLGKPEYLPEVFHLYAHKPIPHASKSSNPVSSSSSSLTTSSQNITYIPSFPRNPKNAIPAHLASTALTSAIAVKSLPLALSIIETTVATPSFRLHKVLRRASLPFLFLSLTPFCAYTISTYVAHHWQNTYDPTLATWLTGAGIMTYVATTATMGFVALTTSNDQMRRVVWRPGTRLRDRWLREDERAAFDRLALAWGFREKWRWGEERGEDWDALREFCARRDMMLDKTELLDGME</sequence>
<dbReference type="EMBL" id="JAACFV010000006">
    <property type="protein sequence ID" value="KAF7513322.1"/>
    <property type="molecule type" value="Genomic_DNA"/>
</dbReference>
<dbReference type="Proteomes" id="UP000606974">
    <property type="component" value="Unassembled WGS sequence"/>
</dbReference>
<evidence type="ECO:0000256" key="1">
    <source>
        <dbReference type="SAM" id="MobiDB-lite"/>
    </source>
</evidence>
<feature type="transmembrane region" description="Helical" evidence="2">
    <location>
        <begin position="354"/>
        <end position="378"/>
    </location>
</feature>
<organism evidence="3 4">
    <name type="scientific">Endocarpon pusillum</name>
    <dbReference type="NCBI Taxonomy" id="364733"/>
    <lineage>
        <taxon>Eukaryota</taxon>
        <taxon>Fungi</taxon>
        <taxon>Dikarya</taxon>
        <taxon>Ascomycota</taxon>
        <taxon>Pezizomycotina</taxon>
        <taxon>Eurotiomycetes</taxon>
        <taxon>Chaetothyriomycetidae</taxon>
        <taxon>Verrucariales</taxon>
        <taxon>Verrucariaceae</taxon>
        <taxon>Endocarpon</taxon>
    </lineage>
</organism>
<proteinExistence type="predicted"/>
<name>A0A8H7AUS5_9EURO</name>
<keyword evidence="4" id="KW-1185">Reference proteome</keyword>
<gene>
    <name evidence="3" type="ORF">GJ744_009743</name>
</gene>
<dbReference type="OrthoDB" id="5360701at2759"/>
<comment type="caution">
    <text evidence="3">The sequence shown here is derived from an EMBL/GenBank/DDBJ whole genome shotgun (WGS) entry which is preliminary data.</text>
</comment>
<evidence type="ECO:0000313" key="4">
    <source>
        <dbReference type="Proteomes" id="UP000606974"/>
    </source>
</evidence>
<keyword evidence="2" id="KW-0472">Membrane</keyword>
<reference evidence="3" key="1">
    <citation type="submission" date="2020-02" db="EMBL/GenBank/DDBJ databases">
        <authorList>
            <person name="Palmer J.M."/>
        </authorList>
    </citation>
    <scope>NUCLEOTIDE SEQUENCE</scope>
    <source>
        <strain evidence="3">EPUS1.4</strain>
        <tissue evidence="3">Thallus</tissue>
    </source>
</reference>
<protein>
    <submittedName>
        <fullName evidence="3">Uncharacterized protein</fullName>
    </submittedName>
</protein>
<feature type="transmembrane region" description="Helical" evidence="2">
    <location>
        <begin position="323"/>
        <end position="342"/>
    </location>
</feature>
<evidence type="ECO:0000256" key="2">
    <source>
        <dbReference type="SAM" id="Phobius"/>
    </source>
</evidence>
<feature type="region of interest" description="Disordered" evidence="1">
    <location>
        <begin position="63"/>
        <end position="99"/>
    </location>
</feature>
<keyword evidence="2" id="KW-0812">Transmembrane</keyword>
<dbReference type="AlphaFoldDB" id="A0A8H7AUS5"/>
<keyword evidence="2" id="KW-1133">Transmembrane helix</keyword>